<accession>A0A0E0QNL4</accession>
<proteinExistence type="predicted"/>
<name>A0A0E0QNL4_ORYRU</name>
<reference evidence="1" key="2">
    <citation type="submission" date="2015-06" db="UniProtKB">
        <authorList>
            <consortium name="EnsemblPlants"/>
        </authorList>
    </citation>
    <scope>IDENTIFICATION</scope>
</reference>
<evidence type="ECO:0000313" key="1">
    <source>
        <dbReference type="EnsemblPlants" id="ORUFI09G02620.1"/>
    </source>
</evidence>
<protein>
    <submittedName>
        <fullName evidence="1">Uncharacterized protein</fullName>
    </submittedName>
</protein>
<dbReference type="HOGENOM" id="CLU_1771127_0_0_1"/>
<dbReference type="Proteomes" id="UP000008022">
    <property type="component" value="Unassembled WGS sequence"/>
</dbReference>
<dbReference type="EnsemblPlants" id="ORUFI09G02620.1">
    <property type="protein sequence ID" value="ORUFI09G02620.1"/>
    <property type="gene ID" value="ORUFI09G02620"/>
</dbReference>
<keyword evidence="2" id="KW-1185">Reference proteome</keyword>
<dbReference type="AlphaFoldDB" id="A0A0E0QNL4"/>
<dbReference type="Gramene" id="ORUFI09G02620.1">
    <property type="protein sequence ID" value="ORUFI09G02620.1"/>
    <property type="gene ID" value="ORUFI09G02620"/>
</dbReference>
<sequence>MTATQALDMVTSQDYVLIDVRTEKDKAKAGRCGRVERTLLAAGGGLDTGGGGGGCGGVVFGAHLAEEEVLGAEQLGHLVLGLLGELVHGVEQCVVLDDLARLATAEQVDDTLVPLVEVVELVLALLRDTMKPFSIIACDTNFHLPFF</sequence>
<reference evidence="2" key="1">
    <citation type="submission" date="2013-06" db="EMBL/GenBank/DDBJ databases">
        <authorList>
            <person name="Zhao Q."/>
        </authorList>
    </citation>
    <scope>NUCLEOTIDE SEQUENCE</scope>
    <source>
        <strain evidence="2">cv. W1943</strain>
    </source>
</reference>
<organism evidence="1 2">
    <name type="scientific">Oryza rufipogon</name>
    <name type="common">Brownbeard rice</name>
    <name type="synonym">Asian wild rice</name>
    <dbReference type="NCBI Taxonomy" id="4529"/>
    <lineage>
        <taxon>Eukaryota</taxon>
        <taxon>Viridiplantae</taxon>
        <taxon>Streptophyta</taxon>
        <taxon>Embryophyta</taxon>
        <taxon>Tracheophyta</taxon>
        <taxon>Spermatophyta</taxon>
        <taxon>Magnoliopsida</taxon>
        <taxon>Liliopsida</taxon>
        <taxon>Poales</taxon>
        <taxon>Poaceae</taxon>
        <taxon>BOP clade</taxon>
        <taxon>Oryzoideae</taxon>
        <taxon>Oryzeae</taxon>
        <taxon>Oryzinae</taxon>
        <taxon>Oryza</taxon>
    </lineage>
</organism>
<evidence type="ECO:0000313" key="2">
    <source>
        <dbReference type="Proteomes" id="UP000008022"/>
    </source>
</evidence>